<dbReference type="SMART" id="SM00355">
    <property type="entry name" value="ZnF_C2H2"/>
    <property type="match status" value="4"/>
</dbReference>
<dbReference type="Pfam" id="PF00096">
    <property type="entry name" value="zf-C2H2"/>
    <property type="match status" value="1"/>
</dbReference>
<gene>
    <name evidence="9" type="ORF">BSTOLATCC_MIC60880</name>
</gene>
<keyword evidence="6" id="KW-0539">Nucleus</keyword>
<keyword evidence="5" id="KW-0862">Zinc</keyword>
<proteinExistence type="predicted"/>
<dbReference type="InterPro" id="IPR013087">
    <property type="entry name" value="Znf_C2H2_type"/>
</dbReference>
<accession>A0AAU9KF17</accession>
<evidence type="ECO:0000256" key="6">
    <source>
        <dbReference type="ARBA" id="ARBA00023242"/>
    </source>
</evidence>
<evidence type="ECO:0000256" key="3">
    <source>
        <dbReference type="ARBA" id="ARBA00022737"/>
    </source>
</evidence>
<evidence type="ECO:0000256" key="7">
    <source>
        <dbReference type="PROSITE-ProRule" id="PRU00042"/>
    </source>
</evidence>
<evidence type="ECO:0000313" key="10">
    <source>
        <dbReference type="Proteomes" id="UP001162131"/>
    </source>
</evidence>
<dbReference type="GO" id="GO:0005634">
    <property type="term" value="C:nucleus"/>
    <property type="evidence" value="ECO:0007669"/>
    <property type="project" value="UniProtKB-SubCell"/>
</dbReference>
<sequence length="190" mass="21829">MQRITSELDNKSLPRPFSLITAEAEDNPESRTYKCDSCGLVFLSFFGLKIHKSSDRESSGLLSSGVSLKTPSSPTSQIVTNSCSQVVKQEETPKPCTTEVLFCKDCKKEFKTFKGLQQHIGKVHEVENKQAYCHICLKKFRHKHAVKFHINQVHDKTTRISCEFCKKSLYNKYLLDEHMKRCPVKADYYQ</sequence>
<evidence type="ECO:0000259" key="8">
    <source>
        <dbReference type="PROSITE" id="PS50157"/>
    </source>
</evidence>
<dbReference type="PROSITE" id="PS50157">
    <property type="entry name" value="ZINC_FINGER_C2H2_2"/>
    <property type="match status" value="1"/>
</dbReference>
<evidence type="ECO:0000256" key="1">
    <source>
        <dbReference type="ARBA" id="ARBA00004123"/>
    </source>
</evidence>
<dbReference type="InterPro" id="IPR036236">
    <property type="entry name" value="Znf_C2H2_sf"/>
</dbReference>
<dbReference type="SUPFAM" id="SSF57667">
    <property type="entry name" value="beta-beta-alpha zinc fingers"/>
    <property type="match status" value="1"/>
</dbReference>
<dbReference type="AlphaFoldDB" id="A0AAU9KF17"/>
<dbReference type="GO" id="GO:0008270">
    <property type="term" value="F:zinc ion binding"/>
    <property type="evidence" value="ECO:0007669"/>
    <property type="project" value="UniProtKB-KW"/>
</dbReference>
<comment type="subcellular location">
    <subcellularLocation>
        <location evidence="1">Nucleus</location>
    </subcellularLocation>
</comment>
<keyword evidence="4 7" id="KW-0863">Zinc-finger</keyword>
<name>A0AAU9KF17_9CILI</name>
<dbReference type="PANTHER" id="PTHR24376">
    <property type="entry name" value="ZINC FINGER PROTEIN"/>
    <property type="match status" value="1"/>
</dbReference>
<keyword evidence="2" id="KW-0479">Metal-binding</keyword>
<dbReference type="PANTHER" id="PTHR24376:SF235">
    <property type="entry name" value="C2H2-TYPE DOMAIN-CONTAINING PROTEIN"/>
    <property type="match status" value="1"/>
</dbReference>
<dbReference type="EMBL" id="CAJZBQ010000058">
    <property type="protein sequence ID" value="CAG9334261.1"/>
    <property type="molecule type" value="Genomic_DNA"/>
</dbReference>
<comment type="caution">
    <text evidence="9">The sequence shown here is derived from an EMBL/GenBank/DDBJ whole genome shotgun (WGS) entry which is preliminary data.</text>
</comment>
<keyword evidence="3" id="KW-0677">Repeat</keyword>
<evidence type="ECO:0000256" key="2">
    <source>
        <dbReference type="ARBA" id="ARBA00022723"/>
    </source>
</evidence>
<evidence type="ECO:0000313" key="9">
    <source>
        <dbReference type="EMBL" id="CAG9334261.1"/>
    </source>
</evidence>
<keyword evidence="10" id="KW-1185">Reference proteome</keyword>
<evidence type="ECO:0000256" key="5">
    <source>
        <dbReference type="ARBA" id="ARBA00022833"/>
    </source>
</evidence>
<organism evidence="9 10">
    <name type="scientific">Blepharisma stoltei</name>
    <dbReference type="NCBI Taxonomy" id="1481888"/>
    <lineage>
        <taxon>Eukaryota</taxon>
        <taxon>Sar</taxon>
        <taxon>Alveolata</taxon>
        <taxon>Ciliophora</taxon>
        <taxon>Postciliodesmatophora</taxon>
        <taxon>Heterotrichea</taxon>
        <taxon>Heterotrichida</taxon>
        <taxon>Blepharismidae</taxon>
        <taxon>Blepharisma</taxon>
    </lineage>
</organism>
<reference evidence="9" key="1">
    <citation type="submission" date="2021-09" db="EMBL/GenBank/DDBJ databases">
        <authorList>
            <consortium name="AG Swart"/>
            <person name="Singh M."/>
            <person name="Singh A."/>
            <person name="Seah K."/>
            <person name="Emmerich C."/>
        </authorList>
    </citation>
    <scope>NUCLEOTIDE SEQUENCE</scope>
    <source>
        <strain evidence="9">ATCC30299</strain>
    </source>
</reference>
<protein>
    <recommendedName>
        <fullName evidence="8">C2H2-type domain-containing protein</fullName>
    </recommendedName>
</protein>
<feature type="domain" description="C2H2-type" evidence="8">
    <location>
        <begin position="101"/>
        <end position="129"/>
    </location>
</feature>
<dbReference type="Proteomes" id="UP001162131">
    <property type="component" value="Unassembled WGS sequence"/>
</dbReference>
<evidence type="ECO:0000256" key="4">
    <source>
        <dbReference type="ARBA" id="ARBA00022771"/>
    </source>
</evidence>
<dbReference type="PROSITE" id="PS00028">
    <property type="entry name" value="ZINC_FINGER_C2H2_1"/>
    <property type="match status" value="2"/>
</dbReference>
<dbReference type="Gene3D" id="3.30.160.60">
    <property type="entry name" value="Classic Zinc Finger"/>
    <property type="match status" value="2"/>
</dbReference>